<dbReference type="SUPFAM" id="SSF82171">
    <property type="entry name" value="DPP6 N-terminal domain-like"/>
    <property type="match status" value="1"/>
</dbReference>
<keyword evidence="3" id="KW-0732">Signal</keyword>
<evidence type="ECO:0000256" key="3">
    <source>
        <dbReference type="SAM" id="SignalP"/>
    </source>
</evidence>
<feature type="region of interest" description="Disordered" evidence="2">
    <location>
        <begin position="333"/>
        <end position="355"/>
    </location>
</feature>
<dbReference type="PANTHER" id="PTHR42776">
    <property type="entry name" value="SERINE PEPTIDASE S9 FAMILY MEMBER"/>
    <property type="match status" value="1"/>
</dbReference>
<feature type="compositionally biased region" description="Basic and acidic residues" evidence="2">
    <location>
        <begin position="333"/>
        <end position="354"/>
    </location>
</feature>
<evidence type="ECO:0000256" key="2">
    <source>
        <dbReference type="SAM" id="MobiDB-lite"/>
    </source>
</evidence>
<organism evidence="5 6">
    <name type="scientific">Roseateles flavus</name>
    <dbReference type="NCBI Taxonomy" id="3149041"/>
    <lineage>
        <taxon>Bacteria</taxon>
        <taxon>Pseudomonadati</taxon>
        <taxon>Pseudomonadota</taxon>
        <taxon>Betaproteobacteria</taxon>
        <taxon>Burkholderiales</taxon>
        <taxon>Sphaerotilaceae</taxon>
        <taxon>Roseateles</taxon>
    </lineage>
</organism>
<dbReference type="SUPFAM" id="SSF53474">
    <property type="entry name" value="alpha/beta-Hydrolases"/>
    <property type="match status" value="1"/>
</dbReference>
<evidence type="ECO:0000313" key="5">
    <source>
        <dbReference type="EMBL" id="MEO3715398.1"/>
    </source>
</evidence>
<feature type="compositionally biased region" description="Pro residues" evidence="2">
    <location>
        <begin position="1043"/>
        <end position="1053"/>
    </location>
</feature>
<evidence type="ECO:0000256" key="1">
    <source>
        <dbReference type="ARBA" id="ARBA00022801"/>
    </source>
</evidence>
<name>A0ABV0GJV9_9BURK</name>
<dbReference type="RefSeq" id="WP_347612814.1">
    <property type="nucleotide sequence ID" value="NZ_JBDPZC010000013.1"/>
</dbReference>
<dbReference type="InterPro" id="IPR029058">
    <property type="entry name" value="AB_hydrolase_fold"/>
</dbReference>
<keyword evidence="6" id="KW-1185">Reference proteome</keyword>
<feature type="chain" id="PRO_5045689434" evidence="3">
    <location>
        <begin position="29"/>
        <end position="1053"/>
    </location>
</feature>
<comment type="caution">
    <text evidence="5">The sequence shown here is derived from an EMBL/GenBank/DDBJ whole genome shotgun (WGS) entry which is preliminary data.</text>
</comment>
<sequence length="1053" mass="116736">MPVLLHRPALIAHSLLMAGAFSLSPVLAAVAGAAASPSPSPSTAPATQAAASVARRAIVHSDYAHWRSVQGAALSRDGRFAAYALVGQESDGELVVRRLADGQEWRVPRGLQPQFSADGRFLAFAQAPTRAAQDQARKDKKKGDDAPKPGAGWMDLASGQFETVDRVKRFAFAEDGGTRLALWLEPPAKLDKQPDKKAAGSGARTDQVTEDSDQTAPNEHGFFGASHASAEAGKKKETGSPLLLVNPADGQRQRLEDVSGFAWSRDGRWLAFAVSTAPAKDSKDTKPAAPTRDGAYLLPAEGGAPRLLLGGAGVYKQLQFDEAGQQLAFVSNRDHLSQHPEARDTKDAGKDEAKPPATPFKLYLWQAAGKPDAVELLAAGSPGLREGYAPSEHASLRFSKDGQRLFLGTAALPKEAAKDAPEPLKVDLWHWKDPELQSMQKVRAEKEKLRSYRAVIHLGEPAGPRFVQLATPELPEVVVNDNADFALGFDELPYRALQSWDDLYRDAYAVNLQDGSTRLLARKLRGMPLLSPGGRYVTAFLPERKQWMAWRTRDGSERALTAAIKGEHFENVERDVVEPAGAYGQVGWMDEDRAVVLNAQYHLWSVDPESLQARRLTGGLAQPRIQLRLQRVDEDAADREERHHKPLPAGPWILLGTDEQDKSTAFYRLDPATGAAPERLLHKPQLLGGLVKARNAEVWLHTAQDFRTFPDLWLSQGPLGQQGQPQRLSDANPQQAELRWGTQEILGYTSAKGRKLRALLARPDDFDPKKKYPLMVYIYEKMTDNLHRYVPPAPGQNINVSRYVSNGYLVLRPDIVYTIGHPGQSAMDTVIPAIQQLVKQGYVDEKRIGIQGHSWGAYQINYLLTRTTMFRAAEAGASMANMVSGYGGIRWGTGKSRAFQYEQQQSRIGATPWQRPDLYVENSPIFRIDRVTTPYLTVHNDEDDAVPYYQAIEFFTALRRLGKEAYWFNYNGEKHGLRDRDALKHFTVHMGEFFDHHLLNAPRPAWMDQPVPYLERGKRDVMPLFRPAGVKSPERPPVIEDPTAPPQQPLQTR</sequence>
<feature type="region of interest" description="Disordered" evidence="2">
    <location>
        <begin position="185"/>
        <end position="224"/>
    </location>
</feature>
<feature type="region of interest" description="Disordered" evidence="2">
    <location>
        <begin position="1026"/>
        <end position="1053"/>
    </location>
</feature>
<proteinExistence type="predicted"/>
<dbReference type="Proteomes" id="UP001462640">
    <property type="component" value="Unassembled WGS sequence"/>
</dbReference>
<feature type="compositionally biased region" description="Basic and acidic residues" evidence="2">
    <location>
        <begin position="188"/>
        <end position="198"/>
    </location>
</feature>
<gene>
    <name evidence="5" type="ORF">ABDJ40_21720</name>
</gene>
<dbReference type="InterPro" id="IPR001375">
    <property type="entry name" value="Peptidase_S9_cat"/>
</dbReference>
<keyword evidence="1" id="KW-0378">Hydrolase</keyword>
<feature type="compositionally biased region" description="Basic and acidic residues" evidence="2">
    <location>
        <begin position="135"/>
        <end position="147"/>
    </location>
</feature>
<evidence type="ECO:0000313" key="6">
    <source>
        <dbReference type="Proteomes" id="UP001462640"/>
    </source>
</evidence>
<dbReference type="Gene3D" id="2.120.10.30">
    <property type="entry name" value="TolB, C-terminal domain"/>
    <property type="match status" value="1"/>
</dbReference>
<reference evidence="5 6" key="1">
    <citation type="submission" date="2024-05" db="EMBL/GenBank/DDBJ databases">
        <title>Roseateles sp. 2.12 16S ribosomal RNA gene Genome sequencing and assembly.</title>
        <authorList>
            <person name="Woo H."/>
        </authorList>
    </citation>
    <scope>NUCLEOTIDE SEQUENCE [LARGE SCALE GENOMIC DNA]</scope>
    <source>
        <strain evidence="5 6">2.12</strain>
    </source>
</reference>
<feature type="region of interest" description="Disordered" evidence="2">
    <location>
        <begin position="128"/>
        <end position="153"/>
    </location>
</feature>
<dbReference type="EMBL" id="JBDPZC010000013">
    <property type="protein sequence ID" value="MEO3715398.1"/>
    <property type="molecule type" value="Genomic_DNA"/>
</dbReference>
<feature type="signal peptide" evidence="3">
    <location>
        <begin position="1"/>
        <end position="28"/>
    </location>
</feature>
<protein>
    <submittedName>
        <fullName evidence="5">Prolyl oligopeptidase family serine peptidase</fullName>
    </submittedName>
</protein>
<feature type="domain" description="Peptidase S9 prolyl oligopeptidase catalytic" evidence="4">
    <location>
        <begin position="821"/>
        <end position="998"/>
    </location>
</feature>
<dbReference type="Gene3D" id="3.40.50.1820">
    <property type="entry name" value="alpha/beta hydrolase"/>
    <property type="match status" value="1"/>
</dbReference>
<evidence type="ECO:0000259" key="4">
    <source>
        <dbReference type="Pfam" id="PF00326"/>
    </source>
</evidence>
<dbReference type="PANTHER" id="PTHR42776:SF27">
    <property type="entry name" value="DIPEPTIDYL PEPTIDASE FAMILY MEMBER 6"/>
    <property type="match status" value="1"/>
</dbReference>
<dbReference type="InterPro" id="IPR011042">
    <property type="entry name" value="6-blade_b-propeller_TolB-like"/>
</dbReference>
<dbReference type="Pfam" id="PF00326">
    <property type="entry name" value="Peptidase_S9"/>
    <property type="match status" value="1"/>
</dbReference>
<accession>A0ABV0GJV9</accession>